<feature type="domain" description="Starch synthase catalytic" evidence="6">
    <location>
        <begin position="10"/>
        <end position="235"/>
    </location>
</feature>
<dbReference type="InterPro" id="IPR013534">
    <property type="entry name" value="Starch_synth_cat_dom"/>
</dbReference>
<protein>
    <recommendedName>
        <fullName evidence="2">starch synthase</fullName>
        <ecNumber evidence="2">2.4.1.21</ecNumber>
    </recommendedName>
</protein>
<dbReference type="AlphaFoldDB" id="A0A4V1INK1"/>
<keyword evidence="4" id="KW-0808">Transferase</keyword>
<keyword evidence="3" id="KW-0328">Glycosyltransferase</keyword>
<dbReference type="EMBL" id="NDXW01000001">
    <property type="protein sequence ID" value="RDH44011.1"/>
    <property type="molecule type" value="Genomic_DNA"/>
</dbReference>
<evidence type="ECO:0000256" key="1">
    <source>
        <dbReference type="ARBA" id="ARBA00001478"/>
    </source>
</evidence>
<evidence type="ECO:0000259" key="5">
    <source>
        <dbReference type="Pfam" id="PF00534"/>
    </source>
</evidence>
<comment type="caution">
    <text evidence="7">The sequence shown here is derived from an EMBL/GenBank/DDBJ whole genome shotgun (WGS) entry which is preliminary data.</text>
</comment>
<reference evidence="7 8" key="1">
    <citation type="submission" date="2017-04" db="EMBL/GenBank/DDBJ databases">
        <title>Draft genome sequence of Zooshikella ganghwensis VG4 isolated from Red Sea sediments.</title>
        <authorList>
            <person name="Rehman Z."/>
            <person name="Alam I."/>
            <person name="Kamau A."/>
            <person name="Bajic V."/>
            <person name="Leiknes T."/>
        </authorList>
    </citation>
    <scope>NUCLEOTIDE SEQUENCE [LARGE SCALE GENOMIC DNA]</scope>
    <source>
        <strain evidence="7 8">VG4</strain>
    </source>
</reference>
<sequence length="504" mass="58058">MNGGRKNPRVLIVTPEVTYLPDRMGSYAQYLTAKAGGLADVSAALISALFNQGADVHVALPDYRAIFKDRLAPFLQKEYRKLRQTVPDSRLHLAEDRVFYYLNRVYSAYYLENTKLSLAFQREVINNIIPRVQPDLIHCNDWMTGLIPSYARKLGIPCLFTIHNIHSVKATMAHIEDRGIDAAEFWQHLFFEQYADCYEYARESIPVDFLTSGVFAGHFVNTVSPRFLVEIVEGYHHFVPDKLRQELINKYYAGCAYGILNAPDPAFNPRTDSKLPLQYDAASHVEGKRFNKRHVQQQLGLLVDPKAPLLFWPSRLDPVQKGCQLLADIIYHLISDYWQQRLQMVFVADGEYQRVFRDIVHFHGFQERVAVCDFNNALEHQCYAASDFVLMPSSFEPCGLPQMIGPIYGSLPIVHDTGGIHDTITDLNTRKNRGNGFLFKYYNPESLRWAVDQAMRFYKRSVDTKAKQIHRVMEEAITSYNHANTAKQYIDLYEKMLRRPLISK</sequence>
<dbReference type="Gene3D" id="3.40.50.2000">
    <property type="entry name" value="Glycogen Phosphorylase B"/>
    <property type="match status" value="2"/>
</dbReference>
<evidence type="ECO:0000259" key="6">
    <source>
        <dbReference type="Pfam" id="PF08323"/>
    </source>
</evidence>
<name>A0A4V1INK1_9GAMM</name>
<dbReference type="InterPro" id="IPR001296">
    <property type="entry name" value="Glyco_trans_1"/>
</dbReference>
<dbReference type="EC" id="2.4.1.21" evidence="2"/>
<accession>A0A4V1INK1</accession>
<dbReference type="Pfam" id="PF00534">
    <property type="entry name" value="Glycos_transf_1"/>
    <property type="match status" value="1"/>
</dbReference>
<feature type="domain" description="Glycosyl transferase family 1" evidence="5">
    <location>
        <begin position="305"/>
        <end position="458"/>
    </location>
</feature>
<organism evidence="7 8">
    <name type="scientific">Zooshikella ganghwensis</name>
    <dbReference type="NCBI Taxonomy" id="202772"/>
    <lineage>
        <taxon>Bacteria</taxon>
        <taxon>Pseudomonadati</taxon>
        <taxon>Pseudomonadota</taxon>
        <taxon>Gammaproteobacteria</taxon>
        <taxon>Oceanospirillales</taxon>
        <taxon>Zooshikellaceae</taxon>
        <taxon>Zooshikella</taxon>
    </lineage>
</organism>
<evidence type="ECO:0000256" key="2">
    <source>
        <dbReference type="ARBA" id="ARBA00012588"/>
    </source>
</evidence>
<dbReference type="SUPFAM" id="SSF53756">
    <property type="entry name" value="UDP-Glycosyltransferase/glycogen phosphorylase"/>
    <property type="match status" value="1"/>
</dbReference>
<dbReference type="Pfam" id="PF08323">
    <property type="entry name" value="Glyco_transf_5"/>
    <property type="match status" value="1"/>
</dbReference>
<comment type="catalytic activity">
    <reaction evidence="1">
        <text>[(1-&gt;4)-alpha-D-glucosyl](n) + ADP-alpha-D-glucose = [(1-&gt;4)-alpha-D-glucosyl](n+1) + ADP + H(+)</text>
        <dbReference type="Rhea" id="RHEA:18189"/>
        <dbReference type="Rhea" id="RHEA-COMP:9584"/>
        <dbReference type="Rhea" id="RHEA-COMP:9587"/>
        <dbReference type="ChEBI" id="CHEBI:15378"/>
        <dbReference type="ChEBI" id="CHEBI:15444"/>
        <dbReference type="ChEBI" id="CHEBI:57498"/>
        <dbReference type="ChEBI" id="CHEBI:456216"/>
        <dbReference type="EC" id="2.4.1.21"/>
    </reaction>
</comment>
<evidence type="ECO:0000313" key="8">
    <source>
        <dbReference type="Proteomes" id="UP000257039"/>
    </source>
</evidence>
<proteinExistence type="predicted"/>
<evidence type="ECO:0000313" key="7">
    <source>
        <dbReference type="EMBL" id="RDH44011.1"/>
    </source>
</evidence>
<dbReference type="PANTHER" id="PTHR45825:SF11">
    <property type="entry name" value="ALPHA AMYLASE DOMAIN-CONTAINING PROTEIN"/>
    <property type="match status" value="1"/>
</dbReference>
<evidence type="ECO:0000256" key="4">
    <source>
        <dbReference type="ARBA" id="ARBA00022679"/>
    </source>
</evidence>
<dbReference type="GO" id="GO:0009011">
    <property type="term" value="F:alpha-1,4-glucan glucosyltransferase (ADP-glucose donor) activity"/>
    <property type="evidence" value="ECO:0007669"/>
    <property type="project" value="UniProtKB-EC"/>
</dbReference>
<keyword evidence="8" id="KW-1185">Reference proteome</keyword>
<evidence type="ECO:0000256" key="3">
    <source>
        <dbReference type="ARBA" id="ARBA00022676"/>
    </source>
</evidence>
<dbReference type="Proteomes" id="UP000257039">
    <property type="component" value="Unassembled WGS sequence"/>
</dbReference>
<dbReference type="PANTHER" id="PTHR45825">
    <property type="entry name" value="GRANULE-BOUND STARCH SYNTHASE 1, CHLOROPLASTIC/AMYLOPLASTIC"/>
    <property type="match status" value="1"/>
</dbReference>
<gene>
    <name evidence="7" type="ORF">B9G39_11435</name>
</gene>
<dbReference type="RefSeq" id="WP_094787230.1">
    <property type="nucleotide sequence ID" value="NZ_NDXW01000001.1"/>
</dbReference>